<reference evidence="1 2" key="1">
    <citation type="journal article" date="2016" name="Sci. Rep.">
        <title>The Dendrobium catenatum Lindl. genome sequence provides insights into polysaccharide synthase, floral development and adaptive evolution.</title>
        <authorList>
            <person name="Zhang G.Q."/>
            <person name="Xu Q."/>
            <person name="Bian C."/>
            <person name="Tsai W.C."/>
            <person name="Yeh C.M."/>
            <person name="Liu K.W."/>
            <person name="Yoshida K."/>
            <person name="Zhang L.S."/>
            <person name="Chang S.B."/>
            <person name="Chen F."/>
            <person name="Shi Y."/>
            <person name="Su Y.Y."/>
            <person name="Zhang Y.Q."/>
            <person name="Chen L.J."/>
            <person name="Yin Y."/>
            <person name="Lin M."/>
            <person name="Huang H."/>
            <person name="Deng H."/>
            <person name="Wang Z.W."/>
            <person name="Zhu S.L."/>
            <person name="Zhao X."/>
            <person name="Deng C."/>
            <person name="Niu S.C."/>
            <person name="Huang J."/>
            <person name="Wang M."/>
            <person name="Liu G.H."/>
            <person name="Yang H.J."/>
            <person name="Xiao X.J."/>
            <person name="Hsiao Y.Y."/>
            <person name="Wu W.L."/>
            <person name="Chen Y.Y."/>
            <person name="Mitsuda N."/>
            <person name="Ohme-Takagi M."/>
            <person name="Luo Y.B."/>
            <person name="Van de Peer Y."/>
            <person name="Liu Z.J."/>
        </authorList>
    </citation>
    <scope>NUCLEOTIDE SEQUENCE [LARGE SCALE GENOMIC DNA]</scope>
    <source>
        <tissue evidence="1">The whole plant</tissue>
    </source>
</reference>
<dbReference type="Proteomes" id="UP000233837">
    <property type="component" value="Unassembled WGS sequence"/>
</dbReference>
<protein>
    <submittedName>
        <fullName evidence="1">Uncharacterized protein</fullName>
    </submittedName>
</protein>
<sequence length="60" mass="7050">MPCFDTVSDIARMFEEKCRCIRGYERIILVKCFWVLKVIIWIDQLCCILSLPGILKILSI</sequence>
<proteinExistence type="predicted"/>
<gene>
    <name evidence="1" type="ORF">MA16_Dca029134</name>
</gene>
<name>A0A2I0VAN5_9ASPA</name>
<dbReference type="AlphaFoldDB" id="A0A2I0VAN5"/>
<keyword evidence="2" id="KW-1185">Reference proteome</keyword>
<evidence type="ECO:0000313" key="1">
    <source>
        <dbReference type="EMBL" id="PKU60475.1"/>
    </source>
</evidence>
<evidence type="ECO:0000313" key="2">
    <source>
        <dbReference type="Proteomes" id="UP000233837"/>
    </source>
</evidence>
<reference evidence="1 2" key="2">
    <citation type="journal article" date="2017" name="Nature">
        <title>The Apostasia genome and the evolution of orchids.</title>
        <authorList>
            <person name="Zhang G.Q."/>
            <person name="Liu K.W."/>
            <person name="Li Z."/>
            <person name="Lohaus R."/>
            <person name="Hsiao Y.Y."/>
            <person name="Niu S.C."/>
            <person name="Wang J.Y."/>
            <person name="Lin Y.C."/>
            <person name="Xu Q."/>
            <person name="Chen L.J."/>
            <person name="Yoshida K."/>
            <person name="Fujiwara S."/>
            <person name="Wang Z.W."/>
            <person name="Zhang Y.Q."/>
            <person name="Mitsuda N."/>
            <person name="Wang M."/>
            <person name="Liu G.H."/>
            <person name="Pecoraro L."/>
            <person name="Huang H.X."/>
            <person name="Xiao X.J."/>
            <person name="Lin M."/>
            <person name="Wu X.Y."/>
            <person name="Wu W.L."/>
            <person name="Chen Y.Y."/>
            <person name="Chang S.B."/>
            <person name="Sakamoto S."/>
            <person name="Ohme-Takagi M."/>
            <person name="Yagi M."/>
            <person name="Zeng S.J."/>
            <person name="Shen C.Y."/>
            <person name="Yeh C.M."/>
            <person name="Luo Y.B."/>
            <person name="Tsai W.C."/>
            <person name="Van de Peer Y."/>
            <person name="Liu Z.J."/>
        </authorList>
    </citation>
    <scope>NUCLEOTIDE SEQUENCE [LARGE SCALE GENOMIC DNA]</scope>
    <source>
        <tissue evidence="1">The whole plant</tissue>
    </source>
</reference>
<accession>A0A2I0VAN5</accession>
<dbReference type="EMBL" id="KZ505101">
    <property type="protein sequence ID" value="PKU60475.1"/>
    <property type="molecule type" value="Genomic_DNA"/>
</dbReference>
<organism evidence="1 2">
    <name type="scientific">Dendrobium catenatum</name>
    <dbReference type="NCBI Taxonomy" id="906689"/>
    <lineage>
        <taxon>Eukaryota</taxon>
        <taxon>Viridiplantae</taxon>
        <taxon>Streptophyta</taxon>
        <taxon>Embryophyta</taxon>
        <taxon>Tracheophyta</taxon>
        <taxon>Spermatophyta</taxon>
        <taxon>Magnoliopsida</taxon>
        <taxon>Liliopsida</taxon>
        <taxon>Asparagales</taxon>
        <taxon>Orchidaceae</taxon>
        <taxon>Epidendroideae</taxon>
        <taxon>Malaxideae</taxon>
        <taxon>Dendrobiinae</taxon>
        <taxon>Dendrobium</taxon>
    </lineage>
</organism>